<dbReference type="InterPro" id="IPR020904">
    <property type="entry name" value="Sc_DH/Rdtase_CS"/>
</dbReference>
<evidence type="ECO:0000256" key="2">
    <source>
        <dbReference type="ARBA" id="ARBA00023002"/>
    </source>
</evidence>
<dbReference type="PRINTS" id="PR00080">
    <property type="entry name" value="SDRFAMILY"/>
</dbReference>
<dbReference type="PROSITE" id="PS00061">
    <property type="entry name" value="ADH_SHORT"/>
    <property type="match status" value="1"/>
</dbReference>
<dbReference type="RefSeq" id="WP_176613174.1">
    <property type="nucleotide sequence ID" value="NZ_JABXXR010000031.1"/>
</dbReference>
<evidence type="ECO:0000313" key="4">
    <source>
        <dbReference type="EMBL" id="NVN40202.1"/>
    </source>
</evidence>
<dbReference type="NCBIfam" id="NF005309">
    <property type="entry name" value="PRK06841.1"/>
    <property type="match status" value="1"/>
</dbReference>
<keyword evidence="2" id="KW-0560">Oxidoreductase</keyword>
<accession>A0A850PE33</accession>
<comment type="caution">
    <text evidence="4">The sequence shown here is derived from an EMBL/GenBank/DDBJ whole genome shotgun (WGS) entry which is preliminary data.</text>
</comment>
<dbReference type="Proteomes" id="UP000585665">
    <property type="component" value="Unassembled WGS sequence"/>
</dbReference>
<dbReference type="FunFam" id="3.40.50.720:FF:000084">
    <property type="entry name" value="Short-chain dehydrogenase reductase"/>
    <property type="match status" value="1"/>
</dbReference>
<dbReference type="InterPro" id="IPR057326">
    <property type="entry name" value="KR_dom"/>
</dbReference>
<evidence type="ECO:0000256" key="1">
    <source>
        <dbReference type="ARBA" id="ARBA00006484"/>
    </source>
</evidence>
<dbReference type="SUPFAM" id="SSF51735">
    <property type="entry name" value="NAD(P)-binding Rossmann-fold domains"/>
    <property type="match status" value="1"/>
</dbReference>
<reference evidence="4 5" key="1">
    <citation type="submission" date="2020-06" db="EMBL/GenBank/DDBJ databases">
        <title>Description of novel acetic acid bacteria.</title>
        <authorList>
            <person name="Sombolestani A."/>
        </authorList>
    </citation>
    <scope>NUCLEOTIDE SEQUENCE [LARGE SCALE GENOMIC DNA]</scope>
    <source>
        <strain evidence="4 5">LMG 27010</strain>
    </source>
</reference>
<evidence type="ECO:0000313" key="5">
    <source>
        <dbReference type="Proteomes" id="UP000585665"/>
    </source>
</evidence>
<dbReference type="CDD" id="cd05233">
    <property type="entry name" value="SDR_c"/>
    <property type="match status" value="1"/>
</dbReference>
<dbReference type="Pfam" id="PF13561">
    <property type="entry name" value="adh_short_C2"/>
    <property type="match status" value="1"/>
</dbReference>
<keyword evidence="5" id="KW-1185">Reference proteome</keyword>
<dbReference type="Gene3D" id="3.40.50.720">
    <property type="entry name" value="NAD(P)-binding Rossmann-like Domain"/>
    <property type="match status" value="1"/>
</dbReference>
<dbReference type="GO" id="GO:0016616">
    <property type="term" value="F:oxidoreductase activity, acting on the CH-OH group of donors, NAD or NADP as acceptor"/>
    <property type="evidence" value="ECO:0007669"/>
    <property type="project" value="UniProtKB-ARBA"/>
</dbReference>
<comment type="similarity">
    <text evidence="1">Belongs to the short-chain dehydrogenases/reductases (SDR) family.</text>
</comment>
<dbReference type="EMBL" id="JABXXR010000031">
    <property type="protein sequence ID" value="NVN40202.1"/>
    <property type="molecule type" value="Genomic_DNA"/>
</dbReference>
<name>A0A850PE33_9PROT</name>
<dbReference type="AlphaFoldDB" id="A0A850PE33"/>
<proteinExistence type="inferred from homology"/>
<organism evidence="4 5">
    <name type="scientific">Ameyamaea chiangmaiensis</name>
    <dbReference type="NCBI Taxonomy" id="442969"/>
    <lineage>
        <taxon>Bacteria</taxon>
        <taxon>Pseudomonadati</taxon>
        <taxon>Pseudomonadota</taxon>
        <taxon>Alphaproteobacteria</taxon>
        <taxon>Acetobacterales</taxon>
        <taxon>Acetobacteraceae</taxon>
        <taxon>Ameyamaea</taxon>
    </lineage>
</organism>
<dbReference type="PRINTS" id="PR00081">
    <property type="entry name" value="GDHRDH"/>
</dbReference>
<feature type="domain" description="Ketoreductase" evidence="3">
    <location>
        <begin position="15"/>
        <end position="190"/>
    </location>
</feature>
<dbReference type="SMART" id="SM00822">
    <property type="entry name" value="PKS_KR"/>
    <property type="match status" value="1"/>
</dbReference>
<dbReference type="InterPro" id="IPR002347">
    <property type="entry name" value="SDR_fam"/>
</dbReference>
<dbReference type="PANTHER" id="PTHR42760">
    <property type="entry name" value="SHORT-CHAIN DEHYDROGENASES/REDUCTASES FAMILY MEMBER"/>
    <property type="match status" value="1"/>
</dbReference>
<dbReference type="PANTHER" id="PTHR42760:SF115">
    <property type="entry name" value="3-OXOACYL-[ACYL-CARRIER-PROTEIN] REDUCTASE FABG"/>
    <property type="match status" value="1"/>
</dbReference>
<evidence type="ECO:0000259" key="3">
    <source>
        <dbReference type="SMART" id="SM00822"/>
    </source>
</evidence>
<protein>
    <submittedName>
        <fullName evidence="4">D-threitol dehydrogenase</fullName>
    </submittedName>
</protein>
<dbReference type="InterPro" id="IPR036291">
    <property type="entry name" value="NAD(P)-bd_dom_sf"/>
</dbReference>
<sequence length="253" mass="25964">MATIDFDQAFDFNDRVVVVTGAAGGIGREITRVFAQRGARLALVDRDGGVHALAEATGGGARGFIADITDEQAIEACVAAIVAAFGRIDVLVNNAAIGHVGPAEAIPTGEWDSVIAINLRGQYLFARAVAPVMLAARYGRIVMMASQAAVVGIEGHAAYSAAKAGVVGMVRCMAIEWGPAGVTVNAVSPTVVETPMALVGWSGEKGERAKAQIPTRRFAQPVEIALAILYLASGAAGMVNGANLSIDGGYTAQ</sequence>
<gene>
    <name evidence="4" type="ORF">HUK82_06430</name>
</gene>